<evidence type="ECO:0000256" key="6">
    <source>
        <dbReference type="ARBA" id="ARBA00070406"/>
    </source>
</evidence>
<dbReference type="Pfam" id="PF01614">
    <property type="entry name" value="IclR_C"/>
    <property type="match status" value="1"/>
</dbReference>
<evidence type="ECO:0000259" key="8">
    <source>
        <dbReference type="PROSITE" id="PS51078"/>
    </source>
</evidence>
<keyword evidence="3 9" id="KW-0238">DNA-binding</keyword>
<dbReference type="GO" id="GO:0003700">
    <property type="term" value="F:DNA-binding transcription factor activity"/>
    <property type="evidence" value="ECO:0007669"/>
    <property type="project" value="TreeGrafter"/>
</dbReference>
<comment type="caution">
    <text evidence="9">The sequence shown here is derived from an EMBL/GenBank/DDBJ whole genome shotgun (WGS) entry which is preliminary data.</text>
</comment>
<keyword evidence="10" id="KW-1185">Reference proteome</keyword>
<dbReference type="InterPro" id="IPR036388">
    <property type="entry name" value="WH-like_DNA-bd_sf"/>
</dbReference>
<dbReference type="AlphaFoldDB" id="A0A8J7KQP0"/>
<proteinExistence type="predicted"/>
<dbReference type="InterPro" id="IPR005471">
    <property type="entry name" value="Tscrpt_reg_IclR_N"/>
</dbReference>
<organism evidence="9 10">
    <name type="scientific">Longispora fulva</name>
    <dbReference type="NCBI Taxonomy" id="619741"/>
    <lineage>
        <taxon>Bacteria</taxon>
        <taxon>Bacillati</taxon>
        <taxon>Actinomycetota</taxon>
        <taxon>Actinomycetes</taxon>
        <taxon>Micromonosporales</taxon>
        <taxon>Micromonosporaceae</taxon>
        <taxon>Longispora</taxon>
    </lineage>
</organism>
<dbReference type="InterPro" id="IPR029016">
    <property type="entry name" value="GAF-like_dom_sf"/>
</dbReference>
<dbReference type="Pfam" id="PF09339">
    <property type="entry name" value="HTH_IclR"/>
    <property type="match status" value="1"/>
</dbReference>
<evidence type="ECO:0000256" key="3">
    <source>
        <dbReference type="ARBA" id="ARBA00023125"/>
    </source>
</evidence>
<reference evidence="9" key="1">
    <citation type="submission" date="2020-11" db="EMBL/GenBank/DDBJ databases">
        <title>Sequencing the genomes of 1000 actinobacteria strains.</title>
        <authorList>
            <person name="Klenk H.-P."/>
        </authorList>
    </citation>
    <scope>NUCLEOTIDE SEQUENCE</scope>
    <source>
        <strain evidence="9">DSM 45356</strain>
    </source>
</reference>
<dbReference type="GO" id="GO:0003677">
    <property type="term" value="F:DNA binding"/>
    <property type="evidence" value="ECO:0007669"/>
    <property type="project" value="UniProtKB-KW"/>
</dbReference>
<dbReference type="Gene3D" id="3.30.450.40">
    <property type="match status" value="1"/>
</dbReference>
<evidence type="ECO:0000256" key="2">
    <source>
        <dbReference type="ARBA" id="ARBA00023015"/>
    </source>
</evidence>
<dbReference type="PANTHER" id="PTHR30136">
    <property type="entry name" value="HELIX-TURN-HELIX TRANSCRIPTIONAL REGULATOR, ICLR FAMILY"/>
    <property type="match status" value="1"/>
</dbReference>
<gene>
    <name evidence="9" type="ORF">IW245_003831</name>
</gene>
<feature type="domain" description="HTH iclR-type" evidence="7">
    <location>
        <begin position="10"/>
        <end position="72"/>
    </location>
</feature>
<accession>A0A8J7KQP0</accession>
<dbReference type="InterPro" id="IPR036390">
    <property type="entry name" value="WH_DNA-bd_sf"/>
</dbReference>
<feature type="domain" description="IclR-ED" evidence="8">
    <location>
        <begin position="73"/>
        <end position="253"/>
    </location>
</feature>
<keyword evidence="1" id="KW-0319">Glycerol metabolism</keyword>
<dbReference type="FunFam" id="1.10.10.10:FF:000056">
    <property type="entry name" value="IclR family transcriptional regulator"/>
    <property type="match status" value="1"/>
</dbReference>
<evidence type="ECO:0000259" key="7">
    <source>
        <dbReference type="PROSITE" id="PS51077"/>
    </source>
</evidence>
<dbReference type="PROSITE" id="PS51077">
    <property type="entry name" value="HTH_ICLR"/>
    <property type="match status" value="1"/>
</dbReference>
<evidence type="ECO:0000256" key="1">
    <source>
        <dbReference type="ARBA" id="ARBA00022798"/>
    </source>
</evidence>
<keyword evidence="4" id="KW-0804">Transcription</keyword>
<dbReference type="Gene3D" id="1.10.10.10">
    <property type="entry name" value="Winged helix-like DNA-binding domain superfamily/Winged helix DNA-binding domain"/>
    <property type="match status" value="1"/>
</dbReference>
<dbReference type="GO" id="GO:0006071">
    <property type="term" value="P:glycerol metabolic process"/>
    <property type="evidence" value="ECO:0007669"/>
    <property type="project" value="UniProtKB-KW"/>
</dbReference>
<evidence type="ECO:0000313" key="9">
    <source>
        <dbReference type="EMBL" id="MBG6137637.1"/>
    </source>
</evidence>
<dbReference type="SUPFAM" id="SSF55781">
    <property type="entry name" value="GAF domain-like"/>
    <property type="match status" value="1"/>
</dbReference>
<sequence length="257" mass="27990">MGRTMESSLVKSAERTVRILEALAASPDRLTLSELQKRVGYPRSSLHALIRTLAELKWIEADETRSAYGIGPHALLTGTAYLDKDPALSFAREALEDLRAEIGYTVHFARRDEGHVLYLASRESREAVRIISRVGRRLPAHLTALGQALLAGLTDDEVVTLLDEPLAALTVDSITDMPTLVAELDQVRARGWAFERGQGTPGVACVACAVDYRIPASDAISCSMPADLPQAEIDRVIEAVVKHTRALGATLRKEGVR</sequence>
<dbReference type="Proteomes" id="UP000622552">
    <property type="component" value="Unassembled WGS sequence"/>
</dbReference>
<dbReference type="InterPro" id="IPR014757">
    <property type="entry name" value="Tscrpt_reg_IclR_C"/>
</dbReference>
<protein>
    <recommendedName>
        <fullName evidence="6">Glycerol operon regulatory protein</fullName>
    </recommendedName>
</protein>
<dbReference type="GO" id="GO:0045892">
    <property type="term" value="P:negative regulation of DNA-templated transcription"/>
    <property type="evidence" value="ECO:0007669"/>
    <property type="project" value="TreeGrafter"/>
</dbReference>
<dbReference type="PANTHER" id="PTHR30136:SF24">
    <property type="entry name" value="HTH-TYPE TRANSCRIPTIONAL REPRESSOR ALLR"/>
    <property type="match status" value="1"/>
</dbReference>
<evidence type="ECO:0000313" key="10">
    <source>
        <dbReference type="Proteomes" id="UP000622552"/>
    </source>
</evidence>
<dbReference type="InterPro" id="IPR050707">
    <property type="entry name" value="HTH_MetabolicPath_Reg"/>
</dbReference>
<evidence type="ECO:0000256" key="5">
    <source>
        <dbReference type="ARBA" id="ARBA00058938"/>
    </source>
</evidence>
<dbReference type="SUPFAM" id="SSF46785">
    <property type="entry name" value="Winged helix' DNA-binding domain"/>
    <property type="match status" value="1"/>
</dbReference>
<comment type="function">
    <text evidence="5">May be an activator protein for the gylABX operon.</text>
</comment>
<keyword evidence="2" id="KW-0805">Transcription regulation</keyword>
<name>A0A8J7KQP0_9ACTN</name>
<dbReference type="EMBL" id="JADOUF010000001">
    <property type="protein sequence ID" value="MBG6137637.1"/>
    <property type="molecule type" value="Genomic_DNA"/>
</dbReference>
<dbReference type="SMART" id="SM00346">
    <property type="entry name" value="HTH_ICLR"/>
    <property type="match status" value="1"/>
</dbReference>
<evidence type="ECO:0000256" key="4">
    <source>
        <dbReference type="ARBA" id="ARBA00023163"/>
    </source>
</evidence>
<dbReference type="PROSITE" id="PS51078">
    <property type="entry name" value="ICLR_ED"/>
    <property type="match status" value="1"/>
</dbReference>
<dbReference type="RefSeq" id="WP_197004481.1">
    <property type="nucleotide sequence ID" value="NZ_BONS01000024.1"/>
</dbReference>